<keyword evidence="2" id="KW-1185">Reference proteome</keyword>
<evidence type="ECO:0000313" key="2">
    <source>
        <dbReference type="Proteomes" id="UP000005239"/>
    </source>
</evidence>
<proteinExistence type="predicted"/>
<dbReference type="EnsemblMetazoa" id="PPA44419.1">
    <property type="protein sequence ID" value="PPA44419.1"/>
    <property type="gene ID" value="WBGene00282788"/>
</dbReference>
<gene>
    <name evidence="1" type="primary">WBGene00282788</name>
</gene>
<reference evidence="2" key="1">
    <citation type="journal article" date="2008" name="Nat. Genet.">
        <title>The Pristionchus pacificus genome provides a unique perspective on nematode lifestyle and parasitism.</title>
        <authorList>
            <person name="Dieterich C."/>
            <person name="Clifton S.W."/>
            <person name="Schuster L.N."/>
            <person name="Chinwalla A."/>
            <person name="Delehaunty K."/>
            <person name="Dinkelacker I."/>
            <person name="Fulton L."/>
            <person name="Fulton R."/>
            <person name="Godfrey J."/>
            <person name="Minx P."/>
            <person name="Mitreva M."/>
            <person name="Roeseler W."/>
            <person name="Tian H."/>
            <person name="Witte H."/>
            <person name="Yang S.P."/>
            <person name="Wilson R.K."/>
            <person name="Sommer R.J."/>
        </authorList>
    </citation>
    <scope>NUCLEOTIDE SEQUENCE [LARGE SCALE GENOMIC DNA]</scope>
    <source>
        <strain evidence="2">PS312</strain>
    </source>
</reference>
<sequence>MLNSNNQPSDDAPGFPVNGNVAYGETGADRPKGIDADGTISSVRQTYACNFVGLFKLCAVAVCGCIDPSTRAGTRGCTVVAKRAARPDGPACSVN</sequence>
<dbReference type="Proteomes" id="UP000005239">
    <property type="component" value="Unassembled WGS sequence"/>
</dbReference>
<reference evidence="1" key="2">
    <citation type="submission" date="2022-06" db="UniProtKB">
        <authorList>
            <consortium name="EnsemblMetazoa"/>
        </authorList>
    </citation>
    <scope>IDENTIFICATION</scope>
    <source>
        <strain evidence="1">PS312</strain>
    </source>
</reference>
<evidence type="ECO:0000313" key="1">
    <source>
        <dbReference type="EnsemblMetazoa" id="PPA44419.1"/>
    </source>
</evidence>
<accession>A0A2A6BGH1</accession>
<protein>
    <submittedName>
        <fullName evidence="1">Uncharacterized protein</fullName>
    </submittedName>
</protein>
<accession>A0A8R1Z4A6</accession>
<dbReference type="AlphaFoldDB" id="A0A2A6BGH1"/>
<organism evidence="1 2">
    <name type="scientific">Pristionchus pacificus</name>
    <name type="common">Parasitic nematode worm</name>
    <dbReference type="NCBI Taxonomy" id="54126"/>
    <lineage>
        <taxon>Eukaryota</taxon>
        <taxon>Metazoa</taxon>
        <taxon>Ecdysozoa</taxon>
        <taxon>Nematoda</taxon>
        <taxon>Chromadorea</taxon>
        <taxon>Rhabditida</taxon>
        <taxon>Rhabditina</taxon>
        <taxon>Diplogasteromorpha</taxon>
        <taxon>Diplogasteroidea</taxon>
        <taxon>Neodiplogasteridae</taxon>
        <taxon>Pristionchus</taxon>
    </lineage>
</organism>
<name>A0A2A6BGH1_PRIPA</name>